<sequence>MSSTFDIRRKLYSIDAWLAFQYSITGYTPVTFESTYFPKHFPDRSVVQKVQRIAIKKGLKVFDGYPWSQEKADRFAFLMKKGWEVVGFVSVGQTWYDGTAWIWWDGDCLWNDDGKCGALTAVQSDDYVGFEIDYETANMMELELD</sequence>
<dbReference type="AlphaFoldDB" id="A0A3N4HNM0"/>
<dbReference type="EMBL" id="ML119778">
    <property type="protein sequence ID" value="RPA74877.1"/>
    <property type="molecule type" value="Genomic_DNA"/>
</dbReference>
<evidence type="ECO:0000313" key="1">
    <source>
        <dbReference type="EMBL" id="RPA74877.1"/>
    </source>
</evidence>
<reference evidence="1 2" key="1">
    <citation type="journal article" date="2018" name="Nat. Ecol. Evol.">
        <title>Pezizomycetes genomes reveal the molecular basis of ectomycorrhizal truffle lifestyle.</title>
        <authorList>
            <person name="Murat C."/>
            <person name="Payen T."/>
            <person name="Noel B."/>
            <person name="Kuo A."/>
            <person name="Morin E."/>
            <person name="Chen J."/>
            <person name="Kohler A."/>
            <person name="Krizsan K."/>
            <person name="Balestrini R."/>
            <person name="Da Silva C."/>
            <person name="Montanini B."/>
            <person name="Hainaut M."/>
            <person name="Levati E."/>
            <person name="Barry K.W."/>
            <person name="Belfiori B."/>
            <person name="Cichocki N."/>
            <person name="Clum A."/>
            <person name="Dockter R.B."/>
            <person name="Fauchery L."/>
            <person name="Guy J."/>
            <person name="Iotti M."/>
            <person name="Le Tacon F."/>
            <person name="Lindquist E.A."/>
            <person name="Lipzen A."/>
            <person name="Malagnac F."/>
            <person name="Mello A."/>
            <person name="Molinier V."/>
            <person name="Miyauchi S."/>
            <person name="Poulain J."/>
            <person name="Riccioni C."/>
            <person name="Rubini A."/>
            <person name="Sitrit Y."/>
            <person name="Splivallo R."/>
            <person name="Traeger S."/>
            <person name="Wang M."/>
            <person name="Zifcakova L."/>
            <person name="Wipf D."/>
            <person name="Zambonelli A."/>
            <person name="Paolocci F."/>
            <person name="Nowrousian M."/>
            <person name="Ottonello S."/>
            <person name="Baldrian P."/>
            <person name="Spatafora J.W."/>
            <person name="Henrissat B."/>
            <person name="Nagy L.G."/>
            <person name="Aury J.M."/>
            <person name="Wincker P."/>
            <person name="Grigoriev I.V."/>
            <person name="Bonfante P."/>
            <person name="Martin F.M."/>
        </authorList>
    </citation>
    <scope>NUCLEOTIDE SEQUENCE [LARGE SCALE GENOMIC DNA]</scope>
    <source>
        <strain evidence="1 2">RN42</strain>
    </source>
</reference>
<name>A0A3N4HNM0_ASCIM</name>
<proteinExistence type="predicted"/>
<accession>A0A3N4HNM0</accession>
<protein>
    <submittedName>
        <fullName evidence="1">Uncharacterized protein</fullName>
    </submittedName>
</protein>
<dbReference type="Proteomes" id="UP000275078">
    <property type="component" value="Unassembled WGS sequence"/>
</dbReference>
<keyword evidence="2" id="KW-1185">Reference proteome</keyword>
<organism evidence="1 2">
    <name type="scientific">Ascobolus immersus RN42</name>
    <dbReference type="NCBI Taxonomy" id="1160509"/>
    <lineage>
        <taxon>Eukaryota</taxon>
        <taxon>Fungi</taxon>
        <taxon>Dikarya</taxon>
        <taxon>Ascomycota</taxon>
        <taxon>Pezizomycotina</taxon>
        <taxon>Pezizomycetes</taxon>
        <taxon>Pezizales</taxon>
        <taxon>Ascobolaceae</taxon>
        <taxon>Ascobolus</taxon>
    </lineage>
</organism>
<gene>
    <name evidence="1" type="ORF">BJ508DRAFT_365989</name>
</gene>
<evidence type="ECO:0000313" key="2">
    <source>
        <dbReference type="Proteomes" id="UP000275078"/>
    </source>
</evidence>